<evidence type="ECO:0000256" key="7">
    <source>
        <dbReference type="ARBA" id="ARBA00040374"/>
    </source>
</evidence>
<keyword evidence="4" id="KW-0472">Membrane</keyword>
<organism evidence="11 12">
    <name type="scientific">Goodea atripinnis</name>
    <dbReference type="NCBI Taxonomy" id="208336"/>
    <lineage>
        <taxon>Eukaryota</taxon>
        <taxon>Metazoa</taxon>
        <taxon>Chordata</taxon>
        <taxon>Craniata</taxon>
        <taxon>Vertebrata</taxon>
        <taxon>Euteleostomi</taxon>
        <taxon>Actinopterygii</taxon>
        <taxon>Neopterygii</taxon>
        <taxon>Teleostei</taxon>
        <taxon>Neoteleostei</taxon>
        <taxon>Acanthomorphata</taxon>
        <taxon>Ovalentaria</taxon>
        <taxon>Atherinomorphae</taxon>
        <taxon>Cyprinodontiformes</taxon>
        <taxon>Goodeidae</taxon>
        <taxon>Goodea</taxon>
    </lineage>
</organism>
<evidence type="ECO:0000256" key="4">
    <source>
        <dbReference type="ARBA" id="ARBA00023136"/>
    </source>
</evidence>
<dbReference type="InterPro" id="IPR042832">
    <property type="entry name" value="PHLA1/2/3"/>
</dbReference>
<keyword evidence="12" id="KW-1185">Reference proteome</keyword>
<dbReference type="InterPro" id="IPR001849">
    <property type="entry name" value="PH_domain"/>
</dbReference>
<dbReference type="PANTHER" id="PTHR15478">
    <property type="entry name" value="PLECKSTRIN HOMOLOGY-LIKE DOMAIN, PQ-RICH PROTEIN"/>
    <property type="match status" value="1"/>
</dbReference>
<dbReference type="Pfam" id="PF00169">
    <property type="entry name" value="PH"/>
    <property type="match status" value="1"/>
</dbReference>
<dbReference type="PANTHER" id="PTHR15478:SF8">
    <property type="entry name" value="PLECKSTRIN HOMOLOGY-LIKE DOMAIN FAMILY A MEMBER 2"/>
    <property type="match status" value="1"/>
</dbReference>
<dbReference type="Gene3D" id="2.30.29.30">
    <property type="entry name" value="Pleckstrin-homology domain (PH domain)/Phosphotyrosine-binding domain (PTB)"/>
    <property type="match status" value="1"/>
</dbReference>
<evidence type="ECO:0000256" key="6">
    <source>
        <dbReference type="ARBA" id="ARBA00038385"/>
    </source>
</evidence>
<comment type="similarity">
    <text evidence="6">Belongs to the PHLDA2 family.</text>
</comment>
<evidence type="ECO:0000256" key="3">
    <source>
        <dbReference type="ARBA" id="ARBA00022490"/>
    </source>
</evidence>
<reference evidence="11 12" key="1">
    <citation type="submission" date="2021-06" db="EMBL/GenBank/DDBJ databases">
        <authorList>
            <person name="Palmer J.M."/>
        </authorList>
    </citation>
    <scope>NUCLEOTIDE SEQUENCE [LARGE SCALE GENOMIC DNA]</scope>
    <source>
        <strain evidence="11 12">GA_2019</strain>
        <tissue evidence="11">Muscle</tissue>
    </source>
</reference>
<proteinExistence type="inferred from homology"/>
<dbReference type="InterPro" id="IPR011993">
    <property type="entry name" value="PH-like_dom_sf"/>
</dbReference>
<comment type="caution">
    <text evidence="11">The sequence shown here is derived from an EMBL/GenBank/DDBJ whole genome shotgun (WGS) entry which is preliminary data.</text>
</comment>
<feature type="domain" description="PH" evidence="10">
    <location>
        <begin position="44"/>
        <end position="139"/>
    </location>
</feature>
<evidence type="ECO:0000256" key="2">
    <source>
        <dbReference type="ARBA" id="ARBA00004496"/>
    </source>
</evidence>
<evidence type="ECO:0000256" key="5">
    <source>
        <dbReference type="ARBA" id="ARBA00037121"/>
    </source>
</evidence>
<dbReference type="SUPFAM" id="SSF50729">
    <property type="entry name" value="PH domain-like"/>
    <property type="match status" value="1"/>
</dbReference>
<evidence type="ECO:0000256" key="9">
    <source>
        <dbReference type="SAM" id="MobiDB-lite"/>
    </source>
</evidence>
<protein>
    <recommendedName>
        <fullName evidence="7">Pleckstrin homology-like domain family A member 2</fullName>
    </recommendedName>
    <alternativeName>
        <fullName evidence="8">Imprinted in placenta and liver protein</fullName>
    </alternativeName>
</protein>
<dbReference type="CDD" id="cd00821">
    <property type="entry name" value="PH"/>
    <property type="match status" value="1"/>
</dbReference>
<evidence type="ECO:0000256" key="1">
    <source>
        <dbReference type="ARBA" id="ARBA00004170"/>
    </source>
</evidence>
<dbReference type="SMART" id="SM00233">
    <property type="entry name" value="PH"/>
    <property type="match status" value="1"/>
</dbReference>
<comment type="function">
    <text evidence="5">Plays a role in regulating placenta growth. May act via its PH domain that competes with other PH domain-containing proteins, thereby preventing their binding to membrane lipids.</text>
</comment>
<keyword evidence="3" id="KW-0963">Cytoplasm</keyword>
<dbReference type="Proteomes" id="UP001476798">
    <property type="component" value="Unassembled WGS sequence"/>
</dbReference>
<comment type="subcellular location">
    <subcellularLocation>
        <location evidence="2">Cytoplasm</location>
    </subcellularLocation>
    <subcellularLocation>
        <location evidence="1">Membrane</location>
        <topology evidence="1">Peripheral membrane protein</topology>
    </subcellularLocation>
</comment>
<evidence type="ECO:0000313" key="11">
    <source>
        <dbReference type="EMBL" id="MEQ2182182.1"/>
    </source>
</evidence>
<name>A0ABV0PFL4_9TELE</name>
<sequence length="171" mass="19826">MKLSSNITTFWITTDKLEVLGRKSKGGVRSVTGPTKVMKMSAEEIIKEGELEKRSENLLQFWKKKTCVLTKDSLNIYADTQKRSKGKELKLQSIKKVDCVERTCRFIYFTIVTKDDKEIDFRCSLEQNCWNAEITMALIDYQNRKALQDFKTRQDNESASPGQERRMARAP</sequence>
<evidence type="ECO:0000256" key="8">
    <source>
        <dbReference type="ARBA" id="ARBA00041856"/>
    </source>
</evidence>
<dbReference type="PROSITE" id="PS50003">
    <property type="entry name" value="PH_DOMAIN"/>
    <property type="match status" value="1"/>
</dbReference>
<evidence type="ECO:0000313" key="12">
    <source>
        <dbReference type="Proteomes" id="UP001476798"/>
    </source>
</evidence>
<feature type="region of interest" description="Disordered" evidence="9">
    <location>
        <begin position="152"/>
        <end position="171"/>
    </location>
</feature>
<gene>
    <name evidence="11" type="primary">PHLDA2</name>
    <name evidence="11" type="ORF">GOODEAATRI_019563</name>
</gene>
<dbReference type="EMBL" id="JAHRIO010071711">
    <property type="protein sequence ID" value="MEQ2182182.1"/>
    <property type="molecule type" value="Genomic_DNA"/>
</dbReference>
<accession>A0ABV0PFL4</accession>
<evidence type="ECO:0000259" key="10">
    <source>
        <dbReference type="PROSITE" id="PS50003"/>
    </source>
</evidence>